<evidence type="ECO:0000313" key="3">
    <source>
        <dbReference type="Proteomes" id="UP001162972"/>
    </source>
</evidence>
<gene>
    <name evidence="2" type="ORF">OIU84_001023</name>
</gene>
<dbReference type="EMBL" id="JAPFFJ010000001">
    <property type="protein sequence ID" value="KAJ6435914.1"/>
    <property type="molecule type" value="Genomic_DNA"/>
</dbReference>
<sequence>MEETIPKGRTRFLFLIPFVCLFFYLPLNLSTIFLGGNTTFYIAWLGNFKLLLYAFGERPLSSQYSSRSLLTFVCVACLPIKIQEKPPPKSQNQENRPLFACSTGWQILFFVVCFLSCFSSIICVTVICVTV</sequence>
<feature type="transmembrane region" description="Helical" evidence="1">
    <location>
        <begin position="12"/>
        <end position="33"/>
    </location>
</feature>
<name>A0AAD6PN01_9ROSI</name>
<dbReference type="GO" id="GO:0006629">
    <property type="term" value="P:lipid metabolic process"/>
    <property type="evidence" value="ECO:0007669"/>
    <property type="project" value="InterPro"/>
</dbReference>
<comment type="caution">
    <text evidence="2">The sequence shown here is derived from an EMBL/GenBank/DDBJ whole genome shotgun (WGS) entry which is preliminary data.</text>
</comment>
<keyword evidence="1" id="KW-1133">Transmembrane helix</keyword>
<keyword evidence="1" id="KW-0472">Membrane</keyword>
<dbReference type="PANTHER" id="PTHR31595">
    <property type="entry name" value="LONG-CHAIN-ALCOHOL O-FATTY-ACYLTRANSFERASE 3-RELATED"/>
    <property type="match status" value="1"/>
</dbReference>
<dbReference type="GO" id="GO:0008374">
    <property type="term" value="F:O-acyltransferase activity"/>
    <property type="evidence" value="ECO:0007669"/>
    <property type="project" value="InterPro"/>
</dbReference>
<accession>A0AAD6PN01</accession>
<dbReference type="AlphaFoldDB" id="A0AAD6PN01"/>
<keyword evidence="1" id="KW-0812">Transmembrane</keyword>
<evidence type="ECO:0000256" key="1">
    <source>
        <dbReference type="SAM" id="Phobius"/>
    </source>
</evidence>
<dbReference type="PANTHER" id="PTHR31595:SF51">
    <property type="entry name" value="WAX SYNTHASE DOMAIN-CONTAINING PROTEIN"/>
    <property type="match status" value="1"/>
</dbReference>
<organism evidence="2 3">
    <name type="scientific">Salix udensis</name>
    <dbReference type="NCBI Taxonomy" id="889485"/>
    <lineage>
        <taxon>Eukaryota</taxon>
        <taxon>Viridiplantae</taxon>
        <taxon>Streptophyta</taxon>
        <taxon>Embryophyta</taxon>
        <taxon>Tracheophyta</taxon>
        <taxon>Spermatophyta</taxon>
        <taxon>Magnoliopsida</taxon>
        <taxon>eudicotyledons</taxon>
        <taxon>Gunneridae</taxon>
        <taxon>Pentapetalae</taxon>
        <taxon>rosids</taxon>
        <taxon>fabids</taxon>
        <taxon>Malpighiales</taxon>
        <taxon>Salicaceae</taxon>
        <taxon>Saliceae</taxon>
        <taxon>Salix</taxon>
    </lineage>
</organism>
<reference evidence="2 3" key="1">
    <citation type="journal article" date="2023" name="Int. J. Mol. Sci.">
        <title>De Novo Assembly and Annotation of 11 Diverse Shrub Willow (Salix) Genomes Reveals Novel Gene Organization in Sex-Linked Regions.</title>
        <authorList>
            <person name="Hyden B."/>
            <person name="Feng K."/>
            <person name="Yates T.B."/>
            <person name="Jawdy S."/>
            <person name="Cereghino C."/>
            <person name="Smart L.B."/>
            <person name="Muchero W."/>
        </authorList>
    </citation>
    <scope>NUCLEOTIDE SEQUENCE [LARGE SCALE GENOMIC DNA]</scope>
    <source>
        <tissue evidence="2">Shoot tip</tissue>
    </source>
</reference>
<dbReference type="Proteomes" id="UP001162972">
    <property type="component" value="Chromosome 18"/>
</dbReference>
<keyword evidence="3" id="KW-1185">Reference proteome</keyword>
<evidence type="ECO:0000313" key="2">
    <source>
        <dbReference type="EMBL" id="KAJ6435914.1"/>
    </source>
</evidence>
<proteinExistence type="predicted"/>
<feature type="transmembrane region" description="Helical" evidence="1">
    <location>
        <begin position="104"/>
        <end position="129"/>
    </location>
</feature>
<protein>
    <submittedName>
        <fullName evidence="2">Uncharacterized protein</fullName>
    </submittedName>
</protein>
<dbReference type="InterPro" id="IPR044851">
    <property type="entry name" value="Wax_synthase"/>
</dbReference>